<feature type="region of interest" description="Disordered" evidence="1">
    <location>
        <begin position="55"/>
        <end position="80"/>
    </location>
</feature>
<dbReference type="EMBL" id="AGNL01047777">
    <property type="protein sequence ID" value="EJK46415.1"/>
    <property type="molecule type" value="Genomic_DNA"/>
</dbReference>
<name>K0R2P3_THAOC</name>
<keyword evidence="3" id="KW-1185">Reference proteome</keyword>
<dbReference type="AlphaFoldDB" id="K0R2P3"/>
<evidence type="ECO:0000313" key="3">
    <source>
        <dbReference type="Proteomes" id="UP000266841"/>
    </source>
</evidence>
<evidence type="ECO:0000313" key="2">
    <source>
        <dbReference type="EMBL" id="EJK46415.1"/>
    </source>
</evidence>
<organism evidence="2 3">
    <name type="scientific">Thalassiosira oceanica</name>
    <name type="common">Marine diatom</name>
    <dbReference type="NCBI Taxonomy" id="159749"/>
    <lineage>
        <taxon>Eukaryota</taxon>
        <taxon>Sar</taxon>
        <taxon>Stramenopiles</taxon>
        <taxon>Ochrophyta</taxon>
        <taxon>Bacillariophyta</taxon>
        <taxon>Coscinodiscophyceae</taxon>
        <taxon>Thalassiosirophycidae</taxon>
        <taxon>Thalassiosirales</taxon>
        <taxon>Thalassiosiraceae</taxon>
        <taxon>Thalassiosira</taxon>
    </lineage>
</organism>
<comment type="caution">
    <text evidence="2">The sequence shown here is derived from an EMBL/GenBank/DDBJ whole genome shotgun (WGS) entry which is preliminary data.</text>
</comment>
<reference evidence="2 3" key="1">
    <citation type="journal article" date="2012" name="Genome Biol.">
        <title>Genome and low-iron response of an oceanic diatom adapted to chronic iron limitation.</title>
        <authorList>
            <person name="Lommer M."/>
            <person name="Specht M."/>
            <person name="Roy A.S."/>
            <person name="Kraemer L."/>
            <person name="Andreson R."/>
            <person name="Gutowska M.A."/>
            <person name="Wolf J."/>
            <person name="Bergner S.V."/>
            <person name="Schilhabel M.B."/>
            <person name="Klostermeier U.C."/>
            <person name="Beiko R.G."/>
            <person name="Rosenstiel P."/>
            <person name="Hippler M."/>
            <person name="Laroche J."/>
        </authorList>
    </citation>
    <scope>NUCLEOTIDE SEQUENCE [LARGE SCALE GENOMIC DNA]</scope>
    <source>
        <strain evidence="2 3">CCMP1005</strain>
    </source>
</reference>
<sequence>AIVSQQLGKLALVLAAGNDNLGGDQLLKLPDPESPRVAIDVLIGEEFEMAFAEDERLPVREGDVPPSVDGTSRGSPRESRLKGPEVLYAFLRKDHCRYSLVSVNSNVQQICATDLVLLCLLTLHSDTDLWPLSTEIGDRPIDHARLHDVSPMQCHSPTDSAPADKLFIVLTTVGASTYELAYFVNYWPPPVKNEIRCMSKSIAARPRAPHGSETLRHTVIYRHPIDSAGASDSVVGGPEWGRAGPAARRFRYLSFAKRRPLTRPRKLS</sequence>
<protein>
    <submittedName>
        <fullName evidence="2">Uncharacterized protein</fullName>
    </submittedName>
</protein>
<accession>K0R2P3</accession>
<feature type="non-terminal residue" evidence="2">
    <location>
        <position position="1"/>
    </location>
</feature>
<proteinExistence type="predicted"/>
<dbReference type="Proteomes" id="UP000266841">
    <property type="component" value="Unassembled WGS sequence"/>
</dbReference>
<evidence type="ECO:0000256" key="1">
    <source>
        <dbReference type="SAM" id="MobiDB-lite"/>
    </source>
</evidence>
<gene>
    <name evidence="2" type="ORF">THAOC_34919</name>
</gene>